<reference evidence="2 3" key="1">
    <citation type="submission" date="2021-01" db="EMBL/GenBank/DDBJ databases">
        <title>Whole genome shotgun sequence of Plantactinospora endophytica NBRC 110450.</title>
        <authorList>
            <person name="Komaki H."/>
            <person name="Tamura T."/>
        </authorList>
    </citation>
    <scope>NUCLEOTIDE SEQUENCE [LARGE SCALE GENOMIC DNA]</scope>
    <source>
        <strain evidence="2 3">NBRC 110450</strain>
    </source>
</reference>
<accession>A0ABQ4ECB7</accession>
<organism evidence="2 3">
    <name type="scientific">Plantactinospora endophytica</name>
    <dbReference type="NCBI Taxonomy" id="673535"/>
    <lineage>
        <taxon>Bacteria</taxon>
        <taxon>Bacillati</taxon>
        <taxon>Actinomycetota</taxon>
        <taxon>Actinomycetes</taxon>
        <taxon>Micromonosporales</taxon>
        <taxon>Micromonosporaceae</taxon>
        <taxon>Plantactinospora</taxon>
    </lineage>
</organism>
<feature type="region of interest" description="Disordered" evidence="1">
    <location>
        <begin position="130"/>
        <end position="161"/>
    </location>
</feature>
<dbReference type="RefSeq" id="WP_203870734.1">
    <property type="nucleotide sequence ID" value="NZ_BONW01000044.1"/>
</dbReference>
<sequence length="186" mass="20609">MTSPGLSTATQLPALIVISDLGKPSVLDVADYFTSIGGLWAWAWEVALDVTPDEANDLVEYQNWAVEPEQPELLATSIRLGSPLESVLTTAVDNYLPIAYSVTGIAVVERVIRLIMDWQAHRQTLSLQRREMDTQEAEEAMREAAGAELRPRRSGSSQLRRTETAIVRLARHRIIEVRREDGGEGA</sequence>
<dbReference type="EMBL" id="BONW01000044">
    <property type="protein sequence ID" value="GIG92381.1"/>
    <property type="molecule type" value="Genomic_DNA"/>
</dbReference>
<protein>
    <submittedName>
        <fullName evidence="2">Uncharacterized protein</fullName>
    </submittedName>
</protein>
<gene>
    <name evidence="2" type="ORF">Pen02_73170</name>
</gene>
<evidence type="ECO:0000313" key="2">
    <source>
        <dbReference type="EMBL" id="GIG92381.1"/>
    </source>
</evidence>
<evidence type="ECO:0000256" key="1">
    <source>
        <dbReference type="SAM" id="MobiDB-lite"/>
    </source>
</evidence>
<name>A0ABQ4ECB7_9ACTN</name>
<proteinExistence type="predicted"/>
<comment type="caution">
    <text evidence="2">The sequence shown here is derived from an EMBL/GenBank/DDBJ whole genome shotgun (WGS) entry which is preliminary data.</text>
</comment>
<keyword evidence="3" id="KW-1185">Reference proteome</keyword>
<dbReference type="Proteomes" id="UP000646749">
    <property type="component" value="Unassembled WGS sequence"/>
</dbReference>
<evidence type="ECO:0000313" key="3">
    <source>
        <dbReference type="Proteomes" id="UP000646749"/>
    </source>
</evidence>